<dbReference type="Gene3D" id="1.10.10.10">
    <property type="entry name" value="Winged helix-like DNA-binding domain superfamily/Winged helix DNA-binding domain"/>
    <property type="match status" value="1"/>
</dbReference>
<keyword evidence="2" id="KW-0805">Transcription regulation</keyword>
<dbReference type="InterPro" id="IPR036390">
    <property type="entry name" value="WH_DNA-bd_sf"/>
</dbReference>
<dbReference type="PROSITE" id="PS50931">
    <property type="entry name" value="HTH_LYSR"/>
    <property type="match status" value="1"/>
</dbReference>
<evidence type="ECO:0000256" key="3">
    <source>
        <dbReference type="ARBA" id="ARBA00023125"/>
    </source>
</evidence>
<keyword evidence="3" id="KW-0238">DNA-binding</keyword>
<dbReference type="Pfam" id="PF03466">
    <property type="entry name" value="LysR_substrate"/>
    <property type="match status" value="1"/>
</dbReference>
<protein>
    <submittedName>
        <fullName evidence="6">LysR family transcriptional regulator</fullName>
    </submittedName>
</protein>
<dbReference type="RefSeq" id="WP_346335838.1">
    <property type="nucleotide sequence ID" value="NZ_JBBYXI010000001.1"/>
</dbReference>
<dbReference type="PANTHER" id="PTHR30537">
    <property type="entry name" value="HTH-TYPE TRANSCRIPTIONAL REGULATOR"/>
    <property type="match status" value="1"/>
</dbReference>
<dbReference type="InterPro" id="IPR058163">
    <property type="entry name" value="LysR-type_TF_proteobact-type"/>
</dbReference>
<dbReference type="Pfam" id="PF00126">
    <property type="entry name" value="HTH_1"/>
    <property type="match status" value="1"/>
</dbReference>
<dbReference type="Gene3D" id="3.40.190.290">
    <property type="match status" value="1"/>
</dbReference>
<dbReference type="PANTHER" id="PTHR30537:SF1">
    <property type="entry name" value="HTH-TYPE TRANSCRIPTIONAL REGULATOR PGRR"/>
    <property type="match status" value="1"/>
</dbReference>
<organism evidence="6 7">
    <name type="scientific">Hohaiivirga grylli</name>
    <dbReference type="NCBI Taxonomy" id="3133970"/>
    <lineage>
        <taxon>Bacteria</taxon>
        <taxon>Pseudomonadati</taxon>
        <taxon>Pseudomonadota</taxon>
        <taxon>Alphaproteobacteria</taxon>
        <taxon>Hyphomicrobiales</taxon>
        <taxon>Methylobacteriaceae</taxon>
        <taxon>Hohaiivirga</taxon>
    </lineage>
</organism>
<proteinExistence type="inferred from homology"/>
<dbReference type="InterPro" id="IPR005119">
    <property type="entry name" value="LysR_subst-bd"/>
</dbReference>
<feature type="domain" description="HTH lysR-type" evidence="5">
    <location>
        <begin position="4"/>
        <end position="61"/>
    </location>
</feature>
<comment type="similarity">
    <text evidence="1">Belongs to the LysR transcriptional regulatory family.</text>
</comment>
<dbReference type="InterPro" id="IPR000847">
    <property type="entry name" value="LysR_HTH_N"/>
</dbReference>
<evidence type="ECO:0000259" key="5">
    <source>
        <dbReference type="PROSITE" id="PS50931"/>
    </source>
</evidence>
<dbReference type="PRINTS" id="PR00039">
    <property type="entry name" value="HTHLYSR"/>
</dbReference>
<comment type="caution">
    <text evidence="6">The sequence shown here is derived from an EMBL/GenBank/DDBJ whole genome shotgun (WGS) entry which is preliminary data.</text>
</comment>
<dbReference type="Proteomes" id="UP001418637">
    <property type="component" value="Unassembled WGS sequence"/>
</dbReference>
<dbReference type="SUPFAM" id="SSF46785">
    <property type="entry name" value="Winged helix' DNA-binding domain"/>
    <property type="match status" value="1"/>
</dbReference>
<dbReference type="EMBL" id="JBBYXI010000001">
    <property type="protein sequence ID" value="MEN3929857.1"/>
    <property type="molecule type" value="Genomic_DNA"/>
</dbReference>
<evidence type="ECO:0000256" key="4">
    <source>
        <dbReference type="ARBA" id="ARBA00023163"/>
    </source>
</evidence>
<evidence type="ECO:0000256" key="2">
    <source>
        <dbReference type="ARBA" id="ARBA00023015"/>
    </source>
</evidence>
<dbReference type="SUPFAM" id="SSF53850">
    <property type="entry name" value="Periplasmic binding protein-like II"/>
    <property type="match status" value="1"/>
</dbReference>
<evidence type="ECO:0000256" key="1">
    <source>
        <dbReference type="ARBA" id="ARBA00009437"/>
    </source>
</evidence>
<accession>A0ABV0BJ80</accession>
<keyword evidence="4" id="KW-0804">Transcription</keyword>
<evidence type="ECO:0000313" key="6">
    <source>
        <dbReference type="EMBL" id="MEN3929857.1"/>
    </source>
</evidence>
<keyword evidence="7" id="KW-1185">Reference proteome</keyword>
<dbReference type="CDD" id="cd08474">
    <property type="entry name" value="PBP2_CrgA_like_5"/>
    <property type="match status" value="1"/>
</dbReference>
<dbReference type="InterPro" id="IPR036388">
    <property type="entry name" value="WH-like_DNA-bd_sf"/>
</dbReference>
<evidence type="ECO:0000313" key="7">
    <source>
        <dbReference type="Proteomes" id="UP001418637"/>
    </source>
</evidence>
<sequence>MPRENLNDLAAFVLVARERNFTRAAAQIGVSQSALSHTIRGLETRLGVRLLSRTTRNVSLTEIGEKVLDSLGPRIDDINEQLELLWDLKEEIAGNIRISTTDFAINTILWPKLKPVLEQYPDIHLELFDDYALTDIVADRFDAGVRLGEQLQDGMISVRIGPDIRFAVVGSPSYFAKHPKPQTPQDLIDHVCINIRFPTHGNVYAWEFEKDGKELKVRVKGQLTFNRTYQSIEAALEGFGLAHVPLDTVESYIKSGRLISVLEDWFPPWDGHYLYYPSKKNHSKAFKIIIDALRHKS</sequence>
<gene>
    <name evidence="6" type="ORF">WJT86_02125</name>
</gene>
<reference evidence="6 7" key="1">
    <citation type="submission" date="2024-04" db="EMBL/GenBank/DDBJ databases">
        <title>A novel species isolated from cricket.</title>
        <authorList>
            <person name="Wang H.-C."/>
        </authorList>
    </citation>
    <scope>NUCLEOTIDE SEQUENCE [LARGE SCALE GENOMIC DNA]</scope>
    <source>
        <strain evidence="6 7">WL0021</strain>
    </source>
</reference>
<name>A0ABV0BJ80_9HYPH</name>